<dbReference type="Gene3D" id="1.20.1250.20">
    <property type="entry name" value="MFS general substrate transporter like domains"/>
    <property type="match status" value="1"/>
</dbReference>
<evidence type="ECO:0000256" key="5">
    <source>
        <dbReference type="SAM" id="Phobius"/>
    </source>
</evidence>
<keyword evidence="8" id="KW-1185">Reference proteome</keyword>
<feature type="transmembrane region" description="Helical" evidence="5">
    <location>
        <begin position="95"/>
        <end position="118"/>
    </location>
</feature>
<name>A0A0P1IBY2_9RHOB</name>
<feature type="transmembrane region" description="Helical" evidence="5">
    <location>
        <begin position="280"/>
        <end position="306"/>
    </location>
</feature>
<comment type="subcellular location">
    <subcellularLocation>
        <location evidence="1">Membrane</location>
        <topology evidence="1">Multi-pass membrane protein</topology>
    </subcellularLocation>
</comment>
<accession>A0A0P1IBY2</accession>
<dbReference type="PROSITE" id="PS50850">
    <property type="entry name" value="MFS"/>
    <property type="match status" value="1"/>
</dbReference>
<dbReference type="SUPFAM" id="SSF103473">
    <property type="entry name" value="MFS general substrate transporter"/>
    <property type="match status" value="1"/>
</dbReference>
<feature type="transmembrane region" description="Helical" evidence="5">
    <location>
        <begin position="241"/>
        <end position="259"/>
    </location>
</feature>
<reference evidence="8" key="1">
    <citation type="submission" date="2015-09" db="EMBL/GenBank/DDBJ databases">
        <authorList>
            <person name="Rodrigo-Torres L."/>
            <person name="Arahal D.R."/>
        </authorList>
    </citation>
    <scope>NUCLEOTIDE SEQUENCE [LARGE SCALE GENOMIC DNA]</scope>
    <source>
        <strain evidence="8">CECT 5091</strain>
    </source>
</reference>
<feature type="domain" description="Major facilitator superfamily (MFS) profile" evidence="6">
    <location>
        <begin position="27"/>
        <end position="471"/>
    </location>
</feature>
<dbReference type="Gene3D" id="1.20.1720.10">
    <property type="entry name" value="Multidrug resistance protein D"/>
    <property type="match status" value="1"/>
</dbReference>
<keyword evidence="2 5" id="KW-0812">Transmembrane</keyword>
<feature type="transmembrane region" description="Helical" evidence="5">
    <location>
        <begin position="218"/>
        <end position="235"/>
    </location>
</feature>
<feature type="transmembrane region" description="Helical" evidence="5">
    <location>
        <begin position="178"/>
        <end position="198"/>
    </location>
</feature>
<organism evidence="7 8">
    <name type="scientific">Ruegeria denitrificans</name>
    <dbReference type="NCBI Taxonomy" id="1715692"/>
    <lineage>
        <taxon>Bacteria</taxon>
        <taxon>Pseudomonadati</taxon>
        <taxon>Pseudomonadota</taxon>
        <taxon>Alphaproteobacteria</taxon>
        <taxon>Rhodobacterales</taxon>
        <taxon>Roseobacteraceae</taxon>
        <taxon>Ruegeria</taxon>
    </lineage>
</organism>
<feature type="transmembrane region" description="Helical" evidence="5">
    <location>
        <begin position="368"/>
        <end position="388"/>
    </location>
</feature>
<evidence type="ECO:0000313" key="7">
    <source>
        <dbReference type="EMBL" id="CUK04043.1"/>
    </source>
</evidence>
<dbReference type="STRING" id="1715692.RUE5091_02581"/>
<feature type="transmembrane region" description="Helical" evidence="5">
    <location>
        <begin position="344"/>
        <end position="362"/>
    </location>
</feature>
<feature type="transmembrane region" description="Helical" evidence="5">
    <location>
        <begin position="27"/>
        <end position="49"/>
    </location>
</feature>
<dbReference type="InterPro" id="IPR011701">
    <property type="entry name" value="MFS"/>
</dbReference>
<dbReference type="PANTHER" id="PTHR23501">
    <property type="entry name" value="MAJOR FACILITATOR SUPERFAMILY"/>
    <property type="match status" value="1"/>
</dbReference>
<keyword evidence="3 5" id="KW-1133">Transmembrane helix</keyword>
<evidence type="ECO:0000256" key="2">
    <source>
        <dbReference type="ARBA" id="ARBA00022692"/>
    </source>
</evidence>
<proteinExistence type="predicted"/>
<feature type="transmembrane region" description="Helical" evidence="5">
    <location>
        <begin position="312"/>
        <end position="332"/>
    </location>
</feature>
<dbReference type="GO" id="GO:0022857">
    <property type="term" value="F:transmembrane transporter activity"/>
    <property type="evidence" value="ECO:0007669"/>
    <property type="project" value="InterPro"/>
</dbReference>
<evidence type="ECO:0000256" key="3">
    <source>
        <dbReference type="ARBA" id="ARBA00022989"/>
    </source>
</evidence>
<feature type="transmembrane region" description="Helical" evidence="5">
    <location>
        <begin position="447"/>
        <end position="467"/>
    </location>
</feature>
<dbReference type="PRINTS" id="PR01036">
    <property type="entry name" value="TCRTETB"/>
</dbReference>
<feature type="transmembrane region" description="Helical" evidence="5">
    <location>
        <begin position="124"/>
        <end position="143"/>
    </location>
</feature>
<keyword evidence="4 5" id="KW-0472">Membrane</keyword>
<dbReference type="Pfam" id="PF07690">
    <property type="entry name" value="MFS_1"/>
    <property type="match status" value="1"/>
</dbReference>
<evidence type="ECO:0000256" key="1">
    <source>
        <dbReference type="ARBA" id="ARBA00004141"/>
    </source>
</evidence>
<feature type="transmembrane region" description="Helical" evidence="5">
    <location>
        <begin position="61"/>
        <end position="83"/>
    </location>
</feature>
<protein>
    <submittedName>
        <fullName evidence="7">Putative multidrug-efflux transporter/MT1670</fullName>
    </submittedName>
</protein>
<dbReference type="OrthoDB" id="9812221at2"/>
<dbReference type="InterPro" id="IPR020846">
    <property type="entry name" value="MFS_dom"/>
</dbReference>
<dbReference type="RefSeq" id="WP_082643652.1">
    <property type="nucleotide sequence ID" value="NZ_CYUD01000007.1"/>
</dbReference>
<dbReference type="GO" id="GO:0005886">
    <property type="term" value="C:plasma membrane"/>
    <property type="evidence" value="ECO:0007669"/>
    <property type="project" value="TreeGrafter"/>
</dbReference>
<dbReference type="EMBL" id="CYUD01000007">
    <property type="protein sequence ID" value="CUK04043.1"/>
    <property type="molecule type" value="Genomic_DNA"/>
</dbReference>
<sequence>MAAPGSDNSADSFVPWREFLTSAYAPSLALVCLAVWLHAADGLIVATMLPSIVSDVGGAALVGWSVSLYEITSVVAGAASALLTMRHGLRRPMSLAAALFGIGCLLSALSPTMALFLAGRAMQGLGGGGLVAMAFVAVGSIFPTRYTARAIAMVSTFWGLSAFLGPLIGGFFVEYATWRWGFGFFALQAFGLSVWIALRPDQAASKTTDSGKFPLRRLALLCLAVLLVSSGGVEVKPIQTSLLVAMGLSCLVIFLRLDGRAGTDRLLPNHPFGLGTTTGAALLMILSLSIATVALTAFGPLLVIAIHGVSALTAGYIIACSSIGWSIAAVLVSGSPERFDRLMIAAGITLVVLSIAGFLYAVPNGPVWLIAVFAAMDGAGFGVAWTFILRRTTSLAEPGEVQRISGAMPTVQRLGYALGAAYIGIVANASGFVTMSTTQAASDVARWVFLACLPFGLIALMAMFTLVRKQPASREVSA</sequence>
<evidence type="ECO:0000256" key="4">
    <source>
        <dbReference type="ARBA" id="ARBA00023136"/>
    </source>
</evidence>
<feature type="transmembrane region" description="Helical" evidence="5">
    <location>
        <begin position="414"/>
        <end position="435"/>
    </location>
</feature>
<evidence type="ECO:0000259" key="6">
    <source>
        <dbReference type="PROSITE" id="PS50850"/>
    </source>
</evidence>
<dbReference type="AlphaFoldDB" id="A0A0P1IBY2"/>
<feature type="transmembrane region" description="Helical" evidence="5">
    <location>
        <begin position="150"/>
        <end position="172"/>
    </location>
</feature>
<dbReference type="InterPro" id="IPR036259">
    <property type="entry name" value="MFS_trans_sf"/>
</dbReference>
<evidence type="ECO:0000313" key="8">
    <source>
        <dbReference type="Proteomes" id="UP000051260"/>
    </source>
</evidence>
<gene>
    <name evidence="7" type="ORF">RUE5091_02581</name>
</gene>
<dbReference type="Proteomes" id="UP000051260">
    <property type="component" value="Unassembled WGS sequence"/>
</dbReference>
<dbReference type="PANTHER" id="PTHR23501:SF154">
    <property type="entry name" value="MULTIDRUG-EFFLUX TRANSPORTER RV1634-RELATED"/>
    <property type="match status" value="1"/>
</dbReference>